<dbReference type="OrthoDB" id="9801102at2"/>
<dbReference type="Proteomes" id="UP000059672">
    <property type="component" value="Chromosome"/>
</dbReference>
<keyword evidence="4" id="KW-0255">Endonuclease</keyword>
<dbReference type="RefSeq" id="WP_068206147.1">
    <property type="nucleotide sequence ID" value="NZ_CP013355.1"/>
</dbReference>
<keyword evidence="3" id="KW-0540">Nuclease</keyword>
<dbReference type="STRING" id="1622118.Lupro_03010"/>
<dbReference type="InterPro" id="IPR035093">
    <property type="entry name" value="RelE/ParE_toxin_dom_sf"/>
</dbReference>
<accession>A0A120IE18</accession>
<dbReference type="AlphaFoldDB" id="A0A120IE18"/>
<organism evidence="7 8">
    <name type="scientific">Lutibacter profundi</name>
    <dbReference type="NCBI Taxonomy" id="1622118"/>
    <lineage>
        <taxon>Bacteria</taxon>
        <taxon>Pseudomonadati</taxon>
        <taxon>Bacteroidota</taxon>
        <taxon>Flavobacteriia</taxon>
        <taxon>Flavobacteriales</taxon>
        <taxon>Flavobacteriaceae</taxon>
        <taxon>Lutibacter</taxon>
    </lineage>
</organism>
<evidence type="ECO:0000256" key="1">
    <source>
        <dbReference type="ARBA" id="ARBA00008172"/>
    </source>
</evidence>
<keyword evidence="5" id="KW-0378">Hydrolase</keyword>
<proteinExistence type="inferred from homology"/>
<reference evidence="7 8" key="2">
    <citation type="journal article" date="2016" name="Int. J. Syst. Evol. Microbiol.">
        <title>Lutibacter profundi sp. nov., isolated from a deep-sea hydrothermal system on the Arctic Mid-Ocean Ridge and emended description of the genus Lutibacter.</title>
        <authorList>
            <person name="Le Moine Bauer S."/>
            <person name="Roalkvam I."/>
            <person name="Steen I.H."/>
            <person name="Dahle H."/>
        </authorList>
    </citation>
    <scope>NUCLEOTIDE SEQUENCE [LARGE SCALE GENOMIC DNA]</scope>
    <source>
        <strain evidence="7 8">LP1</strain>
    </source>
</reference>
<dbReference type="GO" id="GO:0016787">
    <property type="term" value="F:hydrolase activity"/>
    <property type="evidence" value="ECO:0007669"/>
    <property type="project" value="UniProtKB-KW"/>
</dbReference>
<evidence type="ECO:0000256" key="3">
    <source>
        <dbReference type="ARBA" id="ARBA00022722"/>
    </source>
</evidence>
<gene>
    <name evidence="7" type="ORF">Lupro_03010</name>
</gene>
<evidence type="ECO:0000313" key="8">
    <source>
        <dbReference type="Proteomes" id="UP000059672"/>
    </source>
</evidence>
<comment type="similarity">
    <text evidence="1">Belongs to the YoeB family.</text>
</comment>
<keyword evidence="8" id="KW-1185">Reference proteome</keyword>
<dbReference type="GO" id="GO:0004519">
    <property type="term" value="F:endonuclease activity"/>
    <property type="evidence" value="ECO:0007669"/>
    <property type="project" value="UniProtKB-KW"/>
</dbReference>
<evidence type="ECO:0000256" key="5">
    <source>
        <dbReference type="ARBA" id="ARBA00022801"/>
    </source>
</evidence>
<dbReference type="PATRIC" id="fig|1622118.3.peg.630"/>
<dbReference type="GO" id="GO:0006401">
    <property type="term" value="P:RNA catabolic process"/>
    <property type="evidence" value="ECO:0007669"/>
    <property type="project" value="InterPro"/>
</dbReference>
<evidence type="ECO:0000256" key="6">
    <source>
        <dbReference type="ARBA" id="ARBA00030388"/>
    </source>
</evidence>
<dbReference type="SUPFAM" id="SSF143011">
    <property type="entry name" value="RelE-like"/>
    <property type="match status" value="1"/>
</dbReference>
<dbReference type="NCBIfam" id="TIGR02116">
    <property type="entry name" value="toxin_Txe_YoeB"/>
    <property type="match status" value="1"/>
</dbReference>
<dbReference type="PANTHER" id="PTHR38039:SF1">
    <property type="entry name" value="TOXIN YOEB"/>
    <property type="match status" value="1"/>
</dbReference>
<dbReference type="InterPro" id="IPR009614">
    <property type="entry name" value="YoeB_toxin"/>
</dbReference>
<dbReference type="Pfam" id="PF06769">
    <property type="entry name" value="YoeB_toxin"/>
    <property type="match status" value="1"/>
</dbReference>
<name>A0A120IE18_9FLAO</name>
<evidence type="ECO:0000256" key="4">
    <source>
        <dbReference type="ARBA" id="ARBA00022759"/>
    </source>
</evidence>
<dbReference type="Gene3D" id="3.30.2310.20">
    <property type="entry name" value="RelE-like"/>
    <property type="match status" value="1"/>
</dbReference>
<evidence type="ECO:0000256" key="2">
    <source>
        <dbReference type="ARBA" id="ARBA00022649"/>
    </source>
</evidence>
<reference evidence="8" key="1">
    <citation type="submission" date="2015-12" db="EMBL/GenBank/DDBJ databases">
        <title>Complete genome sequence of Lutibacter profundus strain LP1.</title>
        <authorList>
            <person name="Wissuwa J."/>
            <person name="Le Moine Bauer S."/>
            <person name="Stokke R."/>
            <person name="Dahle H."/>
            <person name="Steen I.H."/>
        </authorList>
    </citation>
    <scope>NUCLEOTIDE SEQUENCE [LARGE SCALE GENOMIC DNA]</scope>
    <source>
        <strain evidence="8">LP1</strain>
    </source>
</reference>
<evidence type="ECO:0000313" key="7">
    <source>
        <dbReference type="EMBL" id="AMC10285.1"/>
    </source>
</evidence>
<dbReference type="EMBL" id="CP013355">
    <property type="protein sequence ID" value="AMC10285.1"/>
    <property type="molecule type" value="Genomic_DNA"/>
</dbReference>
<sequence length="85" mass="10675">MKYVFVDESWDDYLYWQKIDKRILKRINLLLKDISRQPYDGIGKPEPLKHNYRGFWSRRIDGEHRLIYQVRDDEIRIIKCRFHYD</sequence>
<dbReference type="PANTHER" id="PTHR38039">
    <property type="entry name" value="TOXIN YOEB"/>
    <property type="match status" value="1"/>
</dbReference>
<keyword evidence="2" id="KW-1277">Toxin-antitoxin system</keyword>
<protein>
    <recommendedName>
        <fullName evidence="6">Putative mRNA interferase YoeB</fullName>
    </recommendedName>
</protein>
<dbReference type="KEGG" id="lut:Lupro_03010"/>